<dbReference type="PROSITE" id="PS50835">
    <property type="entry name" value="IG_LIKE"/>
    <property type="match status" value="2"/>
</dbReference>
<evidence type="ECO:0000256" key="2">
    <source>
        <dbReference type="ARBA" id="ARBA00023319"/>
    </source>
</evidence>
<dbReference type="Pfam" id="PF07686">
    <property type="entry name" value="V-set"/>
    <property type="match status" value="2"/>
</dbReference>
<dbReference type="InterPro" id="IPR051117">
    <property type="entry name" value="TRG_var/const_region"/>
</dbReference>
<evidence type="ECO:0000313" key="5">
    <source>
        <dbReference type="Proteomes" id="UP000765507"/>
    </source>
</evidence>
<sequence length="262" mass="30187">GSSQVRLTQPQLSITREENKTLRIDCHVSLSADFGKAPIHWYRQRPGAAPERILFISTKPEFDRVLDNGKFNAEKKIGQSTCTLTINKITSTDIATYYCAYWDRTELENCRQPLYITESQITVLQIHVNFMFSFLALFLDGCAQIHLRQAQLSVTRAETKTARMDCEASGIRNFRSAIIHWYRHRSGKAPERILYISSEKPVFDKDTDKKKFDCEKNPDQPISTLRVNAITPNDRAIYYCAYWDGTALESQRQPVQKPHSVF</sequence>
<dbReference type="AlphaFoldDB" id="A0A8T1TI35"/>
<dbReference type="SMART" id="SM00409">
    <property type="entry name" value="IG"/>
    <property type="match status" value="2"/>
</dbReference>
<gene>
    <name evidence="4" type="ORF">G0U57_015886</name>
</gene>
<name>A0A8T1TI35_CHESE</name>
<evidence type="ECO:0000259" key="3">
    <source>
        <dbReference type="PROSITE" id="PS50835"/>
    </source>
</evidence>
<organism evidence="4 5">
    <name type="scientific">Chelydra serpentina</name>
    <name type="common">Snapping turtle</name>
    <name type="synonym">Testudo serpentina</name>
    <dbReference type="NCBI Taxonomy" id="8475"/>
    <lineage>
        <taxon>Eukaryota</taxon>
        <taxon>Metazoa</taxon>
        <taxon>Chordata</taxon>
        <taxon>Craniata</taxon>
        <taxon>Vertebrata</taxon>
        <taxon>Euteleostomi</taxon>
        <taxon>Archelosauria</taxon>
        <taxon>Testudinata</taxon>
        <taxon>Testudines</taxon>
        <taxon>Cryptodira</taxon>
        <taxon>Durocryptodira</taxon>
        <taxon>Americhelydia</taxon>
        <taxon>Chelydroidea</taxon>
        <taxon>Chelydridae</taxon>
        <taxon>Chelydra</taxon>
    </lineage>
</organism>
<keyword evidence="5" id="KW-1185">Reference proteome</keyword>
<dbReference type="PANTHER" id="PTHR19256:SF44">
    <property type="entry name" value="T CELL RECEPTOR GAMMA VARIABLE 9"/>
    <property type="match status" value="1"/>
</dbReference>
<keyword evidence="1" id="KW-0675">Receptor</keyword>
<evidence type="ECO:0000256" key="1">
    <source>
        <dbReference type="ARBA" id="ARBA00023170"/>
    </source>
</evidence>
<dbReference type="EMBL" id="JAHGAV010000004">
    <property type="protein sequence ID" value="KAG6940483.1"/>
    <property type="molecule type" value="Genomic_DNA"/>
</dbReference>
<comment type="caution">
    <text evidence="4">The sequence shown here is derived from an EMBL/GenBank/DDBJ whole genome shotgun (WGS) entry which is preliminary data.</text>
</comment>
<dbReference type="InterPro" id="IPR013106">
    <property type="entry name" value="Ig_V-set"/>
</dbReference>
<reference evidence="4 5" key="1">
    <citation type="journal article" date="2020" name="G3 (Bethesda)">
        <title>Draft Genome of the Common Snapping Turtle, Chelydra serpentina, a Model for Phenotypic Plasticity in Reptiles.</title>
        <authorList>
            <person name="Das D."/>
            <person name="Singh S.K."/>
            <person name="Bierstedt J."/>
            <person name="Erickson A."/>
            <person name="Galli G.L.J."/>
            <person name="Crossley D.A. 2nd"/>
            <person name="Rhen T."/>
        </authorList>
    </citation>
    <scope>NUCLEOTIDE SEQUENCE [LARGE SCALE GENOMIC DNA]</scope>
    <source>
        <strain evidence="4">KW</strain>
    </source>
</reference>
<dbReference type="Proteomes" id="UP000765507">
    <property type="component" value="Unassembled WGS sequence"/>
</dbReference>
<feature type="non-terminal residue" evidence="4">
    <location>
        <position position="262"/>
    </location>
</feature>
<dbReference type="SUPFAM" id="SSF48726">
    <property type="entry name" value="Immunoglobulin"/>
    <property type="match status" value="2"/>
</dbReference>
<feature type="domain" description="Ig-like" evidence="3">
    <location>
        <begin position="143"/>
        <end position="256"/>
    </location>
</feature>
<dbReference type="Gene3D" id="2.60.40.10">
    <property type="entry name" value="Immunoglobulins"/>
    <property type="match status" value="2"/>
</dbReference>
<keyword evidence="2" id="KW-0393">Immunoglobulin domain</keyword>
<feature type="domain" description="Ig-like" evidence="3">
    <location>
        <begin position="3"/>
        <end position="99"/>
    </location>
</feature>
<dbReference type="InterPro" id="IPR007110">
    <property type="entry name" value="Ig-like_dom"/>
</dbReference>
<evidence type="ECO:0000313" key="4">
    <source>
        <dbReference type="EMBL" id="KAG6940483.1"/>
    </source>
</evidence>
<dbReference type="OrthoDB" id="8924181at2759"/>
<dbReference type="SMART" id="SM00406">
    <property type="entry name" value="IGv"/>
    <property type="match status" value="2"/>
</dbReference>
<dbReference type="PANTHER" id="PTHR19256">
    <property type="entry name" value="T-CELL RECEPTOR GAMMA CHAIN"/>
    <property type="match status" value="1"/>
</dbReference>
<proteinExistence type="predicted"/>
<accession>A0A8T1TI35</accession>
<protein>
    <recommendedName>
        <fullName evidence="3">Ig-like domain-containing protein</fullName>
    </recommendedName>
</protein>
<dbReference type="InterPro" id="IPR036179">
    <property type="entry name" value="Ig-like_dom_sf"/>
</dbReference>
<dbReference type="InterPro" id="IPR013783">
    <property type="entry name" value="Ig-like_fold"/>
</dbReference>
<dbReference type="InterPro" id="IPR003599">
    <property type="entry name" value="Ig_sub"/>
</dbReference>